<dbReference type="EMBL" id="AQQW01000003">
    <property type="protein sequence ID" value="ETW13538.1"/>
    <property type="molecule type" value="Genomic_DNA"/>
</dbReference>
<sequence>MAAPARDWIRGAALALVLAAPGGAMAQGFAGDYLAARQASIFGDFEAAARYYDRTIARDNSRPELLERSIFAHMALGEFDRAGSLGDRLTELGQSSRIAQMAMIADRLSGGDYAGTVAMIEDGKGVGTVVDGLIEAWALLGEGDMSAALVAFDEVAQMQGLAPLASYHKALALASVGDYEGAQAIFASGAMGSVQGTRRAIMAHAEVLSQLDRTDEALALLNDSFGPGIDPGLRALQDSLESGEALPFTHAQSARDGLAEVFYTLAGAFSSEMSSDFLLIYSRIATELRPDHIDAQLLTAELYDEIGQFDLAVEAYRQVPRDDPSFHAAELGRAESLRRSGRDDAAVEVLESLADSHGDLPVVMSALGDTYRTMERFEAAVDAYTAALDLFAEPDTAQWFLYYARGISQERQGNWDEAESDFRAALELNPEQPQVLNYLGYSLVEQQENLDEALAMIERAVEIEPNSGYIVDSLGWVLYRLGRYDEAVGHMERAAELMPIDPVVNDHLGDVYWAVGRELEAEFMWNRALSFVDAEDVSQDADPDRIRRKLEVGLDTVLAEEGSPPLDVAADEQR</sequence>
<feature type="repeat" description="TPR" evidence="3">
    <location>
        <begin position="468"/>
        <end position="501"/>
    </location>
</feature>
<comment type="caution">
    <text evidence="5">The sequence shown here is derived from an EMBL/GenBank/DDBJ whole genome shotgun (WGS) entry which is preliminary data.</text>
</comment>
<dbReference type="PANTHER" id="PTHR45586">
    <property type="entry name" value="TPR REPEAT-CONTAINING PROTEIN PA4667"/>
    <property type="match status" value="1"/>
</dbReference>
<keyword evidence="2 3" id="KW-0802">TPR repeat</keyword>
<feature type="signal peptide" evidence="4">
    <location>
        <begin position="1"/>
        <end position="26"/>
    </location>
</feature>
<feature type="repeat" description="TPR" evidence="3">
    <location>
        <begin position="399"/>
        <end position="432"/>
    </location>
</feature>
<proteinExistence type="predicted"/>
<keyword evidence="6" id="KW-1185">Reference proteome</keyword>
<name>W4HMA0_9RHOB</name>
<dbReference type="PATRIC" id="fig|1317118.6.peg.1216"/>
<dbReference type="InterPro" id="IPR011990">
    <property type="entry name" value="TPR-like_helical_dom_sf"/>
</dbReference>
<dbReference type="PANTHER" id="PTHR45586:SF1">
    <property type="entry name" value="LIPOPOLYSACCHARIDE ASSEMBLY PROTEIN B"/>
    <property type="match status" value="1"/>
</dbReference>
<evidence type="ECO:0000256" key="2">
    <source>
        <dbReference type="ARBA" id="ARBA00022803"/>
    </source>
</evidence>
<dbReference type="STRING" id="1379903.ATO8_05896"/>
<protein>
    <submittedName>
        <fullName evidence="5">Uncharacterized protein</fullName>
    </submittedName>
</protein>
<reference evidence="5 6" key="1">
    <citation type="journal article" date="2014" name="Antonie Van Leeuwenhoek">
        <title>Roseivivax atlanticus sp. nov., isolated from surface seawater of the Atlantic Ocean.</title>
        <authorList>
            <person name="Li G."/>
            <person name="Lai Q."/>
            <person name="Liu X."/>
            <person name="Sun F."/>
            <person name="Shao Z."/>
        </authorList>
    </citation>
    <scope>NUCLEOTIDE SEQUENCE [LARGE SCALE GENOMIC DNA]</scope>
    <source>
        <strain evidence="5 6">22II-s10s</strain>
    </source>
</reference>
<dbReference type="SUPFAM" id="SSF48452">
    <property type="entry name" value="TPR-like"/>
    <property type="match status" value="3"/>
</dbReference>
<evidence type="ECO:0000313" key="5">
    <source>
        <dbReference type="EMBL" id="ETW13538.1"/>
    </source>
</evidence>
<dbReference type="PROSITE" id="PS50005">
    <property type="entry name" value="TPR"/>
    <property type="match status" value="3"/>
</dbReference>
<dbReference type="AlphaFoldDB" id="W4HMA0"/>
<dbReference type="eggNOG" id="COG0457">
    <property type="taxonomic scope" value="Bacteria"/>
</dbReference>
<dbReference type="Pfam" id="PF13181">
    <property type="entry name" value="TPR_8"/>
    <property type="match status" value="1"/>
</dbReference>
<gene>
    <name evidence="5" type="ORF">ATO8_05896</name>
</gene>
<evidence type="ECO:0000256" key="4">
    <source>
        <dbReference type="SAM" id="SignalP"/>
    </source>
</evidence>
<dbReference type="InterPro" id="IPR019734">
    <property type="entry name" value="TPR_rpt"/>
</dbReference>
<keyword evidence="1" id="KW-0677">Repeat</keyword>
<feature type="chain" id="PRO_5004842255" evidence="4">
    <location>
        <begin position="27"/>
        <end position="574"/>
    </location>
</feature>
<organism evidence="5 6">
    <name type="scientific">Roseivivax marinus</name>
    <dbReference type="NCBI Taxonomy" id="1379903"/>
    <lineage>
        <taxon>Bacteria</taxon>
        <taxon>Pseudomonadati</taxon>
        <taxon>Pseudomonadota</taxon>
        <taxon>Alphaproteobacteria</taxon>
        <taxon>Rhodobacterales</taxon>
        <taxon>Roseobacteraceae</taxon>
        <taxon>Roseivivax</taxon>
    </lineage>
</organism>
<accession>W4HMA0</accession>
<dbReference type="InterPro" id="IPR051012">
    <property type="entry name" value="CellSynth/LPSAsmb/PSIAsmb"/>
</dbReference>
<evidence type="ECO:0000313" key="6">
    <source>
        <dbReference type="Proteomes" id="UP000019063"/>
    </source>
</evidence>
<feature type="repeat" description="TPR" evidence="3">
    <location>
        <begin position="361"/>
        <end position="394"/>
    </location>
</feature>
<evidence type="ECO:0000256" key="1">
    <source>
        <dbReference type="ARBA" id="ARBA00022737"/>
    </source>
</evidence>
<dbReference type="Gene3D" id="1.25.40.10">
    <property type="entry name" value="Tetratricopeptide repeat domain"/>
    <property type="match status" value="2"/>
</dbReference>
<dbReference type="Pfam" id="PF07719">
    <property type="entry name" value="TPR_2"/>
    <property type="match status" value="1"/>
</dbReference>
<dbReference type="InterPro" id="IPR013105">
    <property type="entry name" value="TPR_2"/>
</dbReference>
<evidence type="ECO:0000256" key="3">
    <source>
        <dbReference type="PROSITE-ProRule" id="PRU00339"/>
    </source>
</evidence>
<dbReference type="Proteomes" id="UP000019063">
    <property type="component" value="Unassembled WGS sequence"/>
</dbReference>
<keyword evidence="4" id="KW-0732">Signal</keyword>
<dbReference type="RefSeq" id="WP_043842881.1">
    <property type="nucleotide sequence ID" value="NZ_AQQW01000003.1"/>
</dbReference>
<dbReference type="Pfam" id="PF13432">
    <property type="entry name" value="TPR_16"/>
    <property type="match status" value="2"/>
</dbReference>
<dbReference type="SMART" id="SM00028">
    <property type="entry name" value="TPR"/>
    <property type="match status" value="5"/>
</dbReference>